<keyword evidence="3" id="KW-1185">Reference proteome</keyword>
<gene>
    <name evidence="2" type="ORF">VTL71DRAFT_16085</name>
</gene>
<evidence type="ECO:0000313" key="3">
    <source>
        <dbReference type="Proteomes" id="UP001595075"/>
    </source>
</evidence>
<name>A0ABR4CDG6_9HELO</name>
<evidence type="ECO:0000313" key="2">
    <source>
        <dbReference type="EMBL" id="KAL2067987.1"/>
    </source>
</evidence>
<evidence type="ECO:0000256" key="1">
    <source>
        <dbReference type="SAM" id="MobiDB-lite"/>
    </source>
</evidence>
<protein>
    <submittedName>
        <fullName evidence="2">Uncharacterized protein</fullName>
    </submittedName>
</protein>
<proteinExistence type="predicted"/>
<feature type="region of interest" description="Disordered" evidence="1">
    <location>
        <begin position="67"/>
        <end position="91"/>
    </location>
</feature>
<sequence>MITELPLFQLTLAGTRDAIEHPCEYARQGRVRKRHPPRWINESQREELPPMKRAPWFTIQSNPTSCIKRVDENDPKGRKRAKRKSSHKYRPRVADRVLDSVKLRSQICPEAVTV</sequence>
<feature type="non-terminal residue" evidence="2">
    <location>
        <position position="114"/>
    </location>
</feature>
<accession>A0ABR4CDG6</accession>
<dbReference type="EMBL" id="JAZHXI010000009">
    <property type="protein sequence ID" value="KAL2067987.1"/>
    <property type="molecule type" value="Genomic_DNA"/>
</dbReference>
<feature type="compositionally biased region" description="Basic residues" evidence="1">
    <location>
        <begin position="77"/>
        <end position="91"/>
    </location>
</feature>
<reference evidence="2 3" key="1">
    <citation type="journal article" date="2024" name="Commun. Biol.">
        <title>Comparative genomic analysis of thermophilic fungi reveals convergent evolutionary adaptations and gene losses.</title>
        <authorList>
            <person name="Steindorff A.S."/>
            <person name="Aguilar-Pontes M.V."/>
            <person name="Robinson A.J."/>
            <person name="Andreopoulos B."/>
            <person name="LaButti K."/>
            <person name="Kuo A."/>
            <person name="Mondo S."/>
            <person name="Riley R."/>
            <person name="Otillar R."/>
            <person name="Haridas S."/>
            <person name="Lipzen A."/>
            <person name="Grimwood J."/>
            <person name="Schmutz J."/>
            <person name="Clum A."/>
            <person name="Reid I.D."/>
            <person name="Moisan M.C."/>
            <person name="Butler G."/>
            <person name="Nguyen T.T.M."/>
            <person name="Dewar K."/>
            <person name="Conant G."/>
            <person name="Drula E."/>
            <person name="Henrissat B."/>
            <person name="Hansel C."/>
            <person name="Singer S."/>
            <person name="Hutchinson M.I."/>
            <person name="de Vries R.P."/>
            <person name="Natvig D.O."/>
            <person name="Powell A.J."/>
            <person name="Tsang A."/>
            <person name="Grigoriev I.V."/>
        </authorList>
    </citation>
    <scope>NUCLEOTIDE SEQUENCE [LARGE SCALE GENOMIC DNA]</scope>
    <source>
        <strain evidence="2 3">CBS 494.80</strain>
    </source>
</reference>
<organism evidence="2 3">
    <name type="scientific">Oculimacula yallundae</name>
    <dbReference type="NCBI Taxonomy" id="86028"/>
    <lineage>
        <taxon>Eukaryota</taxon>
        <taxon>Fungi</taxon>
        <taxon>Dikarya</taxon>
        <taxon>Ascomycota</taxon>
        <taxon>Pezizomycotina</taxon>
        <taxon>Leotiomycetes</taxon>
        <taxon>Helotiales</taxon>
        <taxon>Ploettnerulaceae</taxon>
        <taxon>Oculimacula</taxon>
    </lineage>
</organism>
<dbReference type="Proteomes" id="UP001595075">
    <property type="component" value="Unassembled WGS sequence"/>
</dbReference>
<comment type="caution">
    <text evidence="2">The sequence shown here is derived from an EMBL/GenBank/DDBJ whole genome shotgun (WGS) entry which is preliminary data.</text>
</comment>